<feature type="transmembrane region" description="Helical" evidence="11">
    <location>
        <begin position="337"/>
        <end position="355"/>
    </location>
</feature>
<evidence type="ECO:0000256" key="5">
    <source>
        <dbReference type="ARBA" id="ARBA00022692"/>
    </source>
</evidence>
<evidence type="ECO:0000256" key="11">
    <source>
        <dbReference type="SAM" id="Phobius"/>
    </source>
</evidence>
<dbReference type="Gene3D" id="2.30.42.10">
    <property type="match status" value="1"/>
</dbReference>
<evidence type="ECO:0000256" key="2">
    <source>
        <dbReference type="ARBA" id="ARBA00004141"/>
    </source>
</evidence>
<evidence type="ECO:0000256" key="7">
    <source>
        <dbReference type="ARBA" id="ARBA00022833"/>
    </source>
</evidence>
<dbReference type="EMBL" id="MFPU01000074">
    <property type="protein sequence ID" value="OGH68934.1"/>
    <property type="molecule type" value="Genomic_DNA"/>
</dbReference>
<keyword evidence="6" id="KW-0378">Hydrolase</keyword>
<dbReference type="CDD" id="cd06163">
    <property type="entry name" value="S2P-M50_PDZ_RseP-like"/>
    <property type="match status" value="1"/>
</dbReference>
<evidence type="ECO:0000313" key="13">
    <source>
        <dbReference type="EMBL" id="OGH68934.1"/>
    </source>
</evidence>
<evidence type="ECO:0000259" key="12">
    <source>
        <dbReference type="Pfam" id="PF02163"/>
    </source>
</evidence>
<sequence length="362" mass="39073">MIVTVLIFIAVLSILVLVHEFGHFITAKKAGAKVEEFGLGFPPRAFGIKRGETIYSINFLPFGGFVRIQGEDGSDRSDPKSFASKGILTRAFIVAAGVLMNLLLAVVLFSFAHAMGIVREVDEDNIPANAKNVGVLINFVDKDSPAHGGEIRPGDVILSMESEGERIDDIRSIQTVQDFTSMHLGKEVAIGLKRGGDVLEKTIIPRASPPEGEGAIGISMTYAGTISQPLYLAPIKGIESTAMFTIATFQAFGDMAYKFFVTGSLQEEVAGPVGIAVLTGEVRQLGFVFLMQFMALISINLAIINIFPFPALDGGRLLFFLVEAIKGSPVNQKYEKMAHTVGFFILIALIILITARDVGKFL</sequence>
<dbReference type="SUPFAM" id="SSF50156">
    <property type="entry name" value="PDZ domain-like"/>
    <property type="match status" value="1"/>
</dbReference>
<dbReference type="PANTHER" id="PTHR42837:SF2">
    <property type="entry name" value="MEMBRANE METALLOPROTEASE ARASP2, CHLOROPLASTIC-RELATED"/>
    <property type="match status" value="1"/>
</dbReference>
<dbReference type="InterPro" id="IPR004387">
    <property type="entry name" value="Pept_M50_Zn"/>
</dbReference>
<feature type="transmembrane region" description="Helical" evidence="11">
    <location>
        <begin position="285"/>
        <end position="307"/>
    </location>
</feature>
<name>A0A1F6MBE3_9BACT</name>
<dbReference type="InterPro" id="IPR036034">
    <property type="entry name" value="PDZ_sf"/>
</dbReference>
<organism evidence="13 14">
    <name type="scientific">Candidatus Magasanikbacteria bacterium RIFCSPHIGHO2_01_FULL_47_8</name>
    <dbReference type="NCBI Taxonomy" id="1798673"/>
    <lineage>
        <taxon>Bacteria</taxon>
        <taxon>Candidatus Magasanikiibacteriota</taxon>
    </lineage>
</organism>
<evidence type="ECO:0000313" key="14">
    <source>
        <dbReference type="Proteomes" id="UP000177953"/>
    </source>
</evidence>
<accession>A0A1F6MBE3</accession>
<comment type="cofactor">
    <cofactor evidence="1">
        <name>Zn(2+)</name>
        <dbReference type="ChEBI" id="CHEBI:29105"/>
    </cofactor>
</comment>
<dbReference type="GO" id="GO:0006508">
    <property type="term" value="P:proteolysis"/>
    <property type="evidence" value="ECO:0007669"/>
    <property type="project" value="UniProtKB-KW"/>
</dbReference>
<keyword evidence="8 11" id="KW-1133">Transmembrane helix</keyword>
<evidence type="ECO:0000256" key="9">
    <source>
        <dbReference type="ARBA" id="ARBA00023049"/>
    </source>
</evidence>
<keyword evidence="5 11" id="KW-0812">Transmembrane</keyword>
<dbReference type="Pfam" id="PF02163">
    <property type="entry name" value="Peptidase_M50"/>
    <property type="match status" value="1"/>
</dbReference>
<dbReference type="GO" id="GO:0004222">
    <property type="term" value="F:metalloendopeptidase activity"/>
    <property type="evidence" value="ECO:0007669"/>
    <property type="project" value="InterPro"/>
</dbReference>
<feature type="transmembrane region" description="Helical" evidence="11">
    <location>
        <begin position="87"/>
        <end position="109"/>
    </location>
</feature>
<dbReference type="GO" id="GO:0016020">
    <property type="term" value="C:membrane"/>
    <property type="evidence" value="ECO:0007669"/>
    <property type="project" value="UniProtKB-SubCell"/>
</dbReference>
<dbReference type="PANTHER" id="PTHR42837">
    <property type="entry name" value="REGULATOR OF SIGMA-E PROTEASE RSEP"/>
    <property type="match status" value="1"/>
</dbReference>
<keyword evidence="7" id="KW-0862">Zinc</keyword>
<gene>
    <name evidence="13" type="ORF">A2754_01375</name>
</gene>
<comment type="similarity">
    <text evidence="3">Belongs to the peptidase M50B family.</text>
</comment>
<evidence type="ECO:0000256" key="3">
    <source>
        <dbReference type="ARBA" id="ARBA00007931"/>
    </source>
</evidence>
<comment type="caution">
    <text evidence="13">The sequence shown here is derived from an EMBL/GenBank/DDBJ whole genome shotgun (WGS) entry which is preliminary data.</text>
</comment>
<evidence type="ECO:0000256" key="1">
    <source>
        <dbReference type="ARBA" id="ARBA00001947"/>
    </source>
</evidence>
<protein>
    <recommendedName>
        <fullName evidence="12">Peptidase M50 domain-containing protein</fullName>
    </recommendedName>
</protein>
<keyword evidence="10 11" id="KW-0472">Membrane</keyword>
<reference evidence="13 14" key="1">
    <citation type="journal article" date="2016" name="Nat. Commun.">
        <title>Thousands of microbial genomes shed light on interconnected biogeochemical processes in an aquifer system.</title>
        <authorList>
            <person name="Anantharaman K."/>
            <person name="Brown C.T."/>
            <person name="Hug L.A."/>
            <person name="Sharon I."/>
            <person name="Castelle C.J."/>
            <person name="Probst A.J."/>
            <person name="Thomas B.C."/>
            <person name="Singh A."/>
            <person name="Wilkins M.J."/>
            <person name="Karaoz U."/>
            <person name="Brodie E.L."/>
            <person name="Williams K.H."/>
            <person name="Hubbard S.S."/>
            <person name="Banfield J.F."/>
        </authorList>
    </citation>
    <scope>NUCLEOTIDE SEQUENCE [LARGE SCALE GENOMIC DNA]</scope>
</reference>
<evidence type="ECO:0000256" key="4">
    <source>
        <dbReference type="ARBA" id="ARBA00022670"/>
    </source>
</evidence>
<keyword evidence="9" id="KW-0482">Metalloprotease</keyword>
<proteinExistence type="inferred from homology"/>
<evidence type="ECO:0000256" key="8">
    <source>
        <dbReference type="ARBA" id="ARBA00022989"/>
    </source>
</evidence>
<evidence type="ECO:0000256" key="10">
    <source>
        <dbReference type="ARBA" id="ARBA00023136"/>
    </source>
</evidence>
<feature type="domain" description="Peptidase M50" evidence="12">
    <location>
        <begin position="8"/>
        <end position="349"/>
    </location>
</feature>
<keyword evidence="4" id="KW-0645">Protease</keyword>
<comment type="subcellular location">
    <subcellularLocation>
        <location evidence="2">Membrane</location>
        <topology evidence="2">Multi-pass membrane protein</topology>
    </subcellularLocation>
</comment>
<dbReference type="InterPro" id="IPR008915">
    <property type="entry name" value="Peptidase_M50"/>
</dbReference>
<evidence type="ECO:0000256" key="6">
    <source>
        <dbReference type="ARBA" id="ARBA00022801"/>
    </source>
</evidence>
<dbReference type="AlphaFoldDB" id="A0A1F6MBE3"/>
<dbReference type="Proteomes" id="UP000177953">
    <property type="component" value="Unassembled WGS sequence"/>
</dbReference>